<feature type="signal peptide" evidence="1">
    <location>
        <begin position="1"/>
        <end position="19"/>
    </location>
</feature>
<sequence length="118" mass="12845">MERLLVVLIFVGFVLPSSSTDSTLTTFLVEANQQLAGIYDQVVLAQLQNVLRGSNDIVALLEMEIADEKLLNYLKSLMPHLASQVQAFEVGGCQPEEAAEEDTEAGLRCLGWHGAHSS</sequence>
<name>A0A0R3NXA0_DROPS</name>
<reference evidence="2" key="4">
    <citation type="submission" date="2015-11" db="EMBL/GenBank/DDBJ databases">
        <authorList>
            <consortium name="FlyBase"/>
        </authorList>
    </citation>
    <scope>NUCLEOTIDE SEQUENCE</scope>
    <source>
        <strain evidence="2">MV2-25</strain>
    </source>
</reference>
<keyword evidence="1" id="KW-0732">Signal</keyword>
<proteinExistence type="predicted"/>
<dbReference type="AlphaFoldDB" id="A0A0R3NXA0"/>
<gene>
    <name evidence="2" type="primary">Dpse\GA32887</name>
    <name evidence="2" type="ORF">Dpse_GA32887</name>
</gene>
<accession>A0A0R3NXA0</accession>
<reference evidence="2" key="2">
    <citation type="journal article" date="2007" name="Nature">
        <title>Evolution of genes and genomes on the Drosophila phylogeny.</title>
        <authorList>
            <consortium name="Drosophila 12 Genomes Consortium"/>
            <person name="Clark A.G."/>
            <person name="Eisen M.B."/>
            <person name="Smith D.R."/>
            <person name="Bergman C.M."/>
            <person name="Oliver B."/>
            <person name="Markow T.A."/>
            <person name="Kaufman T.C."/>
            <person name="Kellis M."/>
            <person name="Gelbart W."/>
            <person name="Iyer V.N."/>
            <person name="Pollard D.A."/>
            <person name="Sackton T.B."/>
            <person name="Larracuente A.M."/>
            <person name="Singh N.D."/>
            <person name="Abad J.P."/>
            <person name="Abt D.N."/>
            <person name="Adryan B."/>
            <person name="Aguade M."/>
            <person name="Akashi H."/>
            <person name="Anderson W.W."/>
            <person name="Aquadro C.F."/>
            <person name="Ardell D.H."/>
            <person name="Arguello R."/>
            <person name="Artieri C.G."/>
            <person name="Barbash D.A."/>
            <person name="Barker D."/>
            <person name="Barsanti P."/>
            <person name="Batterham P."/>
            <person name="Batzoglou S."/>
            <person name="Begun D."/>
            <person name="Bhutkar A."/>
            <person name="Blanco E."/>
            <person name="Bosak S.A."/>
            <person name="Bradley R.K."/>
            <person name="Brand A.D."/>
            <person name="Brent M.R."/>
            <person name="Brooks A.N."/>
            <person name="Brown R.H."/>
            <person name="Butlin R.K."/>
            <person name="Caggese C."/>
            <person name="Calvi B.R."/>
            <person name="Bernardo de Carvalho A."/>
            <person name="Caspi A."/>
            <person name="Castrezana S."/>
            <person name="Celniker S.E."/>
            <person name="Chang J.L."/>
            <person name="Chapple C."/>
            <person name="Chatterji S."/>
            <person name="Chinwalla A."/>
            <person name="Civetta A."/>
            <person name="Clifton S.W."/>
            <person name="Comeron J.M."/>
            <person name="Costello J.C."/>
            <person name="Coyne J.A."/>
            <person name="Daub J."/>
            <person name="David R.G."/>
            <person name="Delcher A.L."/>
            <person name="Delehaunty K."/>
            <person name="Do C.B."/>
            <person name="Ebling H."/>
            <person name="Edwards K."/>
            <person name="Eickbush T."/>
            <person name="Evans J.D."/>
            <person name="Filipski A."/>
            <person name="Findeiss S."/>
            <person name="Freyhult E."/>
            <person name="Fulton L."/>
            <person name="Fulton R."/>
            <person name="Garcia A.C."/>
            <person name="Gardiner A."/>
            <person name="Garfield D.A."/>
            <person name="Garvin B.E."/>
            <person name="Gibson G."/>
            <person name="Gilbert D."/>
            <person name="Gnerre S."/>
            <person name="Godfrey J."/>
            <person name="Good R."/>
            <person name="Gotea V."/>
            <person name="Gravely B."/>
            <person name="Greenberg A.J."/>
            <person name="Griffiths-Jones S."/>
            <person name="Gross S."/>
            <person name="Guigo R."/>
            <person name="Gustafson E.A."/>
            <person name="Haerty W."/>
            <person name="Hahn M.W."/>
            <person name="Halligan D.L."/>
            <person name="Halpern A.L."/>
            <person name="Halter G.M."/>
            <person name="Han M.V."/>
            <person name="Heger A."/>
            <person name="Hillier L."/>
            <person name="Hinrichs A.S."/>
            <person name="Holmes I."/>
            <person name="Hoskins R.A."/>
            <person name="Hubisz M.J."/>
            <person name="Hultmark D."/>
            <person name="Huntley M.A."/>
            <person name="Jaffe D.B."/>
            <person name="Jagadeeshan S."/>
            <person name="Jeck W.R."/>
            <person name="Johnson J."/>
            <person name="Jones C.D."/>
            <person name="Jordan W.C."/>
            <person name="Karpen G.H."/>
            <person name="Kataoka E."/>
            <person name="Keightley P.D."/>
            <person name="Kheradpour P."/>
            <person name="Kirkness E.F."/>
            <person name="Koerich L.B."/>
            <person name="Kristiansen K."/>
            <person name="Kudrna D."/>
            <person name="Kulathinal R.J."/>
            <person name="Kumar S."/>
            <person name="Kwok R."/>
            <person name="Lander E."/>
            <person name="Langley C.H."/>
            <person name="Lapoint R."/>
            <person name="Lazzaro B.P."/>
            <person name="Lee S.J."/>
            <person name="Levesque L."/>
            <person name="Li R."/>
            <person name="Lin C.F."/>
            <person name="Lin M.F."/>
            <person name="Lindblad-Toh K."/>
            <person name="Llopart A."/>
            <person name="Long M."/>
            <person name="Low L."/>
            <person name="Lozovsky E."/>
            <person name="Lu J."/>
            <person name="Luo M."/>
            <person name="Machado C.A."/>
            <person name="Makalowski W."/>
            <person name="Marzo M."/>
            <person name="Matsuda M."/>
            <person name="Matzkin L."/>
            <person name="McAllister B."/>
            <person name="McBride C.S."/>
            <person name="McKernan B."/>
            <person name="McKernan K."/>
            <person name="Mendez-Lago M."/>
            <person name="Minx P."/>
            <person name="Mollenhauer M.U."/>
            <person name="Montooth K."/>
            <person name="Mount S.M."/>
            <person name="Mu X."/>
            <person name="Myers E."/>
            <person name="Negre B."/>
            <person name="Newfeld S."/>
            <person name="Nielsen R."/>
            <person name="Noor M.A."/>
            <person name="O'Grady P."/>
            <person name="Pachter L."/>
            <person name="Papaceit M."/>
            <person name="Parisi M.J."/>
            <person name="Parisi M."/>
            <person name="Parts L."/>
            <person name="Pedersen J.S."/>
            <person name="Pesole G."/>
            <person name="Phillippy A.M."/>
            <person name="Ponting C.P."/>
            <person name="Pop M."/>
            <person name="Porcelli D."/>
            <person name="Powell J.R."/>
            <person name="Prohaska S."/>
            <person name="Pruitt K."/>
            <person name="Puig M."/>
            <person name="Quesneville H."/>
            <person name="Ram K.R."/>
            <person name="Rand D."/>
            <person name="Rasmussen M.D."/>
            <person name="Reed L.K."/>
            <person name="Reenan R."/>
            <person name="Reily A."/>
            <person name="Remington K.A."/>
            <person name="Rieger T.T."/>
            <person name="Ritchie M.G."/>
            <person name="Robin C."/>
            <person name="Rogers Y.H."/>
            <person name="Rohde C."/>
            <person name="Rozas J."/>
            <person name="Rubenfield M.J."/>
            <person name="Ruiz A."/>
            <person name="Russo S."/>
            <person name="Salzberg S.L."/>
            <person name="Sanchez-Gracia A."/>
            <person name="Saranga D.J."/>
            <person name="Sato H."/>
            <person name="Schaeffer S.W."/>
            <person name="Schatz M.C."/>
            <person name="Schlenke T."/>
            <person name="Schwartz R."/>
            <person name="Segarra C."/>
            <person name="Singh R.S."/>
            <person name="Sirot L."/>
            <person name="Sirota M."/>
            <person name="Sisneros N.B."/>
            <person name="Smith C.D."/>
            <person name="Smith T.F."/>
            <person name="Spieth J."/>
            <person name="Stage D.E."/>
            <person name="Stark A."/>
            <person name="Stephan W."/>
            <person name="Strausberg R.L."/>
            <person name="Strempel S."/>
            <person name="Sturgill D."/>
            <person name="Sutton G."/>
            <person name="Sutton G.G."/>
            <person name="Tao W."/>
            <person name="Teichmann S."/>
            <person name="Tobari Y.N."/>
            <person name="Tomimura Y."/>
            <person name="Tsolas J.M."/>
            <person name="Valente V.L."/>
            <person name="Venter E."/>
            <person name="Venter J.C."/>
            <person name="Vicario S."/>
            <person name="Vieira F.G."/>
            <person name="Vilella A.J."/>
            <person name="Villasante A."/>
            <person name="Walenz B."/>
            <person name="Wang J."/>
            <person name="Wasserman M."/>
            <person name="Watts T."/>
            <person name="Wilson D."/>
            <person name="Wilson R.K."/>
            <person name="Wing R.A."/>
            <person name="Wolfner M.F."/>
            <person name="Wong A."/>
            <person name="Wong G.K."/>
            <person name="Wu C.I."/>
            <person name="Wu G."/>
            <person name="Yamamoto D."/>
            <person name="Yang H.P."/>
            <person name="Yang S.P."/>
            <person name="Yorke J.A."/>
            <person name="Yoshida K."/>
            <person name="Zdobnov E."/>
            <person name="Zhang P."/>
            <person name="Zhang Y."/>
            <person name="Zimin A.V."/>
            <person name="Baldwin J."/>
            <person name="Abdouelleil A."/>
            <person name="Abdulkadir J."/>
            <person name="Abebe A."/>
            <person name="Abera B."/>
            <person name="Abreu J."/>
            <person name="Acer S.C."/>
            <person name="Aftuck L."/>
            <person name="Alexander A."/>
            <person name="An P."/>
            <person name="Anderson E."/>
            <person name="Anderson S."/>
            <person name="Arachi H."/>
            <person name="Azer M."/>
            <person name="Bachantsang P."/>
            <person name="Barry A."/>
            <person name="Bayul T."/>
            <person name="Berlin A."/>
            <person name="Bessette D."/>
            <person name="Bloom T."/>
            <person name="Blye J."/>
            <person name="Boguslavskiy L."/>
            <person name="Bonnet C."/>
            <person name="Boukhgalter B."/>
            <person name="Bourzgui I."/>
            <person name="Brown A."/>
            <person name="Cahill P."/>
            <person name="Channer S."/>
            <person name="Cheshatsang Y."/>
            <person name="Chuda L."/>
            <person name="Citroen M."/>
            <person name="Collymore A."/>
            <person name="Cooke P."/>
            <person name="Costello M."/>
            <person name="D'Aco K."/>
            <person name="Daza R."/>
            <person name="De Haan G."/>
            <person name="DeGray S."/>
            <person name="DeMaso C."/>
            <person name="Dhargay N."/>
            <person name="Dooley K."/>
            <person name="Dooley E."/>
            <person name="Doricent M."/>
            <person name="Dorje P."/>
            <person name="Dorjee K."/>
            <person name="Dupes A."/>
            <person name="Elong R."/>
            <person name="Falk J."/>
            <person name="Farina A."/>
            <person name="Faro S."/>
            <person name="Ferguson D."/>
            <person name="Fisher S."/>
            <person name="Foley C.D."/>
            <person name="Franke A."/>
            <person name="Friedrich D."/>
            <person name="Gadbois L."/>
            <person name="Gearin G."/>
            <person name="Gearin C.R."/>
            <person name="Giannoukos G."/>
            <person name="Goode T."/>
            <person name="Graham J."/>
            <person name="Grandbois E."/>
            <person name="Grewal S."/>
            <person name="Gyaltsen K."/>
            <person name="Hafez N."/>
            <person name="Hagos B."/>
            <person name="Hall J."/>
            <person name="Henson C."/>
            <person name="Hollinger A."/>
            <person name="Honan T."/>
            <person name="Huard M.D."/>
            <person name="Hughes L."/>
            <person name="Hurhula B."/>
            <person name="Husby M.E."/>
            <person name="Kamat A."/>
            <person name="Kanga B."/>
            <person name="Kashin S."/>
            <person name="Khazanovich D."/>
            <person name="Kisner P."/>
            <person name="Lance K."/>
            <person name="Lara M."/>
            <person name="Lee W."/>
            <person name="Lennon N."/>
            <person name="Letendre F."/>
            <person name="LeVine R."/>
            <person name="Lipovsky A."/>
            <person name="Liu X."/>
            <person name="Liu J."/>
            <person name="Liu S."/>
            <person name="Lokyitsang T."/>
            <person name="Lokyitsang Y."/>
            <person name="Lubonja R."/>
            <person name="Lui A."/>
            <person name="MacDonald P."/>
            <person name="Magnisalis V."/>
            <person name="Maru K."/>
            <person name="Matthews C."/>
            <person name="McCusker W."/>
            <person name="McDonough S."/>
            <person name="Mehta T."/>
            <person name="Meldrim J."/>
            <person name="Meneus L."/>
            <person name="Mihai O."/>
            <person name="Mihalev A."/>
            <person name="Mihova T."/>
            <person name="Mittelman R."/>
            <person name="Mlenga V."/>
            <person name="Montmayeur A."/>
            <person name="Mulrain L."/>
            <person name="Navidi A."/>
            <person name="Naylor J."/>
            <person name="Negash T."/>
            <person name="Nguyen T."/>
            <person name="Nguyen N."/>
            <person name="Nicol R."/>
            <person name="Norbu C."/>
            <person name="Norbu N."/>
            <person name="Novod N."/>
            <person name="O'Neill B."/>
            <person name="Osman S."/>
            <person name="Markiewicz E."/>
            <person name="Oyono O.L."/>
            <person name="Patti C."/>
            <person name="Phunkhang P."/>
            <person name="Pierre F."/>
            <person name="Priest M."/>
            <person name="Raghuraman S."/>
            <person name="Rege F."/>
            <person name="Reyes R."/>
            <person name="Rise C."/>
            <person name="Rogov P."/>
            <person name="Ross K."/>
            <person name="Ryan E."/>
            <person name="Settipalli S."/>
            <person name="Shea T."/>
            <person name="Sherpa N."/>
            <person name="Shi L."/>
            <person name="Shih D."/>
            <person name="Sparrow T."/>
            <person name="Spaulding J."/>
            <person name="Stalker J."/>
            <person name="Stange-Thomann N."/>
            <person name="Stavropoulos S."/>
            <person name="Stone C."/>
            <person name="Strader C."/>
            <person name="Tesfaye S."/>
            <person name="Thomson T."/>
            <person name="Thoulutsang Y."/>
            <person name="Thoulutsang D."/>
            <person name="Topham K."/>
            <person name="Topping I."/>
            <person name="Tsamla T."/>
            <person name="Vassiliev H."/>
            <person name="Vo A."/>
            <person name="Wangchuk T."/>
            <person name="Wangdi T."/>
            <person name="Weiand M."/>
            <person name="Wilkinson J."/>
            <person name="Wilson A."/>
            <person name="Yadav S."/>
            <person name="Young G."/>
            <person name="Yu Q."/>
            <person name="Zembek L."/>
            <person name="Zhong D."/>
            <person name="Zimmer A."/>
            <person name="Zwirko Z."/>
            <person name="Jaffe D.B."/>
            <person name="Alvarez P."/>
            <person name="Brockman W."/>
            <person name="Butler J."/>
            <person name="Chin C."/>
            <person name="Gnerre S."/>
            <person name="Grabherr M."/>
            <person name="Kleber M."/>
            <person name="Mauceli E."/>
            <person name="MacCallum I."/>
        </authorList>
    </citation>
    <scope>NUCLEOTIDE SEQUENCE [LARGE SCALE GENOMIC DNA]</scope>
    <source>
        <strain evidence="2">MV2-25</strain>
    </source>
</reference>
<evidence type="ECO:0000256" key="1">
    <source>
        <dbReference type="SAM" id="SignalP"/>
    </source>
</evidence>
<dbReference type="EMBL" id="CH675226">
    <property type="protein sequence ID" value="KRT05714.1"/>
    <property type="molecule type" value="Genomic_DNA"/>
</dbReference>
<organism evidence="2">
    <name type="scientific">Drosophila pseudoobscura pseudoobscura</name>
    <name type="common">Fruit fly</name>
    <dbReference type="NCBI Taxonomy" id="46245"/>
    <lineage>
        <taxon>Eukaryota</taxon>
        <taxon>Metazoa</taxon>
        <taxon>Ecdysozoa</taxon>
        <taxon>Arthropoda</taxon>
        <taxon>Hexapoda</taxon>
        <taxon>Insecta</taxon>
        <taxon>Pterygota</taxon>
        <taxon>Neoptera</taxon>
        <taxon>Endopterygota</taxon>
        <taxon>Diptera</taxon>
        <taxon>Brachycera</taxon>
        <taxon>Muscomorpha</taxon>
        <taxon>Ephydroidea</taxon>
        <taxon>Drosophilidae</taxon>
        <taxon>Drosophila</taxon>
        <taxon>Sophophora</taxon>
    </lineage>
</organism>
<reference evidence="2" key="1">
    <citation type="journal article" date="2005" name="Genome Res.">
        <title>Comparative genome sequencing of Drosophila pseudoobscura: chromosomal, gene, and cis-element evolution.</title>
        <authorList>
            <person name="Richards S."/>
            <person name="Liu Y."/>
            <person name="Bettencourt B.R."/>
            <person name="Hradecky P."/>
            <person name="Letovsky S."/>
            <person name="Nielsen R."/>
            <person name="Thornton K."/>
            <person name="Hubisz M.J."/>
            <person name="Chen R."/>
            <person name="Meisel R.P."/>
            <person name="Couronne O."/>
            <person name="Hua S."/>
            <person name="Smith M.A."/>
            <person name="Zhang P."/>
            <person name="Liu J."/>
            <person name="Bussemaker H.J."/>
            <person name="van Batenburg M.F."/>
            <person name="Howells S.L."/>
            <person name="Scherer S.E."/>
            <person name="Sodergren E."/>
            <person name="Matthews B.B."/>
            <person name="Crosby M.A."/>
            <person name="Schroeder A.J."/>
            <person name="Ortiz-Barrientos D."/>
            <person name="Rives C.M."/>
            <person name="Metzker M.L."/>
            <person name="Muzny D.M."/>
            <person name="Scott G."/>
            <person name="Steffen D."/>
            <person name="Wheeler D.A."/>
            <person name="Worley K.C."/>
            <person name="Havlak P."/>
            <person name="Durbin K.J."/>
            <person name="Egan A."/>
            <person name="Gill R."/>
            <person name="Hume J."/>
            <person name="Morgan M.B."/>
            <person name="Miner G."/>
            <person name="Hamilton C."/>
            <person name="Huang Y."/>
            <person name="Waldron L."/>
            <person name="Verduzco D."/>
            <person name="Clerc-Blankenburg K.P."/>
            <person name="Dubchak I."/>
            <person name="Noor M.A."/>
            <person name="Anderson W."/>
            <person name="White K.P."/>
            <person name="Clark A.G."/>
            <person name="Schaeffer S.W."/>
            <person name="Gelbart W."/>
            <person name="Weinstock G.M."/>
            <person name="Gibbs R.A."/>
        </authorList>
    </citation>
    <scope>NUCLEOTIDE SEQUENCE [LARGE SCALE GENOMIC DNA]</scope>
    <source>
        <strain evidence="2">MV2-25</strain>
    </source>
</reference>
<evidence type="ECO:0000313" key="2">
    <source>
        <dbReference type="EMBL" id="KRT05714.1"/>
    </source>
</evidence>
<protein>
    <submittedName>
        <fullName evidence="2">Uncharacterized protein</fullName>
    </submittedName>
</protein>
<reference evidence="2" key="3">
    <citation type="journal article" date="2012" name="PLoS ONE">
        <title>Mind the gap: upgrading genomes with Pacific Biosciences RS long-read sequencing technology.</title>
        <authorList>
            <person name="English A.C."/>
            <person name="Richards S."/>
            <person name="Han Y."/>
            <person name="Wang M."/>
            <person name="Vee V."/>
            <person name="Qu J."/>
            <person name="Qin X."/>
            <person name="Muzny D.M."/>
            <person name="Reid J.G."/>
            <person name="Worley K.C."/>
            <person name="Gibbs R.A."/>
        </authorList>
    </citation>
    <scope>NUCLEOTIDE SEQUENCE</scope>
    <source>
        <strain evidence="2">MV2-25</strain>
    </source>
</reference>
<feature type="chain" id="PRO_5006445838" evidence="1">
    <location>
        <begin position="20"/>
        <end position="118"/>
    </location>
</feature>